<sequence length="393" mass="41973">MDEAEKYKQRLEAIAEKRRLQEEQERARREVEDERLRVQQLKRKSLRDQWLMEGAPLSPTSLDTRSRSPVDGSQDNQHMEKLSETAEDKDKLKVQVEDGQAETETLAEAEEEVAQNETVQNGAVLESNEDEVKTTQSLRLNKTDIPLTNGTKDSEVNTNDSDSEPSAQSTSTNGPVCVTEGVVSLKAEPGLSLGVSEAEDDEDTVVMRAERVIITDEGDDASEKVTPQEGRQDAESQQEEPAEGATALTEQAESPGATAEAQPDDRNANGSAGGETKDDGQNKAPASTATAAPAPEPSQCSPEAEREAAASPGRPAAAQPPAAPPGPFQEVPLTDPDEKPKADKGAGEQEPLLLQTRAQVVQGAADIPAGTETRSGEQAKAAGHKSCQCCSIM</sequence>
<evidence type="ECO:0000313" key="3">
    <source>
        <dbReference type="Proteomes" id="UP000515150"/>
    </source>
</evidence>
<proteinExistence type="predicted"/>
<feature type="compositionally biased region" description="Low complexity" evidence="2">
    <location>
        <begin position="309"/>
        <end position="320"/>
    </location>
</feature>
<feature type="compositionally biased region" description="Acidic residues" evidence="2">
    <location>
        <begin position="99"/>
        <end position="114"/>
    </location>
</feature>
<dbReference type="GeneID" id="114858535"/>
<feature type="region of interest" description="Disordered" evidence="2">
    <location>
        <begin position="15"/>
        <end position="176"/>
    </location>
</feature>
<evidence type="ECO:0000313" key="4">
    <source>
        <dbReference type="RefSeq" id="XP_029011736.1"/>
    </source>
</evidence>
<feature type="compositionally biased region" description="Basic and acidic residues" evidence="2">
    <location>
        <begin position="336"/>
        <end position="347"/>
    </location>
</feature>
<dbReference type="Proteomes" id="UP000515150">
    <property type="component" value="Chromosome 1"/>
</dbReference>
<reference evidence="4 5" key="1">
    <citation type="submission" date="2025-04" db="UniProtKB">
        <authorList>
            <consortium name="RefSeq"/>
        </authorList>
    </citation>
    <scope>IDENTIFICATION</scope>
</reference>
<dbReference type="CTD" id="342979"/>
<dbReference type="RefSeq" id="XP_029011736.1">
    <property type="nucleotide sequence ID" value="XM_029155903.3"/>
</dbReference>
<name>A0A6P7MXL3_BETSP</name>
<gene>
    <name evidence="4 5" type="primary">palm3</name>
</gene>
<feature type="compositionally biased region" description="Polar residues" evidence="2">
    <location>
        <begin position="134"/>
        <end position="174"/>
    </location>
</feature>
<dbReference type="PANTHER" id="PTHR47528:SF1">
    <property type="entry name" value="PARALEMMIN-3"/>
    <property type="match status" value="1"/>
</dbReference>
<feature type="compositionally biased region" description="Basic and acidic residues" evidence="2">
    <location>
        <begin position="77"/>
        <end position="96"/>
    </location>
</feature>
<evidence type="ECO:0000256" key="1">
    <source>
        <dbReference type="ARBA" id="ARBA00023054"/>
    </source>
</evidence>
<feature type="region of interest" description="Disordered" evidence="2">
    <location>
        <begin position="188"/>
        <end position="353"/>
    </location>
</feature>
<protein>
    <submittedName>
        <fullName evidence="4 5">Paralemmin-3 isoform X1</fullName>
    </submittedName>
</protein>
<dbReference type="RefSeq" id="XP_040927553.1">
    <property type="nucleotide sequence ID" value="XM_041071619.2"/>
</dbReference>
<feature type="compositionally biased region" description="Basic and acidic residues" evidence="2">
    <location>
        <begin position="15"/>
        <end position="37"/>
    </location>
</feature>
<dbReference type="PANTHER" id="PTHR47528">
    <property type="entry name" value="PARALEMMIN-3"/>
    <property type="match status" value="1"/>
</dbReference>
<organism evidence="3 4">
    <name type="scientific">Betta splendens</name>
    <name type="common">Siamese fighting fish</name>
    <dbReference type="NCBI Taxonomy" id="158456"/>
    <lineage>
        <taxon>Eukaryota</taxon>
        <taxon>Metazoa</taxon>
        <taxon>Chordata</taxon>
        <taxon>Craniata</taxon>
        <taxon>Vertebrata</taxon>
        <taxon>Euteleostomi</taxon>
        <taxon>Actinopterygii</taxon>
        <taxon>Neopterygii</taxon>
        <taxon>Teleostei</taxon>
        <taxon>Neoteleostei</taxon>
        <taxon>Acanthomorphata</taxon>
        <taxon>Anabantaria</taxon>
        <taxon>Anabantiformes</taxon>
        <taxon>Anabantoidei</taxon>
        <taxon>Osphronemidae</taxon>
        <taxon>Betta</taxon>
    </lineage>
</organism>
<feature type="compositionally biased region" description="Low complexity" evidence="2">
    <location>
        <begin position="284"/>
        <end position="302"/>
    </location>
</feature>
<keyword evidence="1" id="KW-0175">Coiled coil</keyword>
<dbReference type="AlphaFoldDB" id="A0A6P7MXL3"/>
<dbReference type="InterPro" id="IPR004965">
    <property type="entry name" value="Paralemmin"/>
</dbReference>
<dbReference type="Pfam" id="PF03285">
    <property type="entry name" value="Paralemmin"/>
    <property type="match status" value="1"/>
</dbReference>
<evidence type="ECO:0000256" key="2">
    <source>
        <dbReference type="SAM" id="MobiDB-lite"/>
    </source>
</evidence>
<dbReference type="InterPro" id="IPR024149">
    <property type="entry name" value="Paralemmin-3"/>
</dbReference>
<accession>A0A6P7MXL3</accession>
<evidence type="ECO:0000313" key="5">
    <source>
        <dbReference type="RefSeq" id="XP_040927553.1"/>
    </source>
</evidence>
<dbReference type="KEGG" id="bspl:114858535"/>
<dbReference type="OrthoDB" id="8942276at2759"/>
<keyword evidence="3" id="KW-1185">Reference proteome</keyword>
<feature type="region of interest" description="Disordered" evidence="2">
    <location>
        <begin position="367"/>
        <end position="393"/>
    </location>
</feature>